<organism evidence="2 3">
    <name type="scientific">Protopolystoma xenopodis</name>
    <dbReference type="NCBI Taxonomy" id="117903"/>
    <lineage>
        <taxon>Eukaryota</taxon>
        <taxon>Metazoa</taxon>
        <taxon>Spiralia</taxon>
        <taxon>Lophotrochozoa</taxon>
        <taxon>Platyhelminthes</taxon>
        <taxon>Monogenea</taxon>
        <taxon>Polyopisthocotylea</taxon>
        <taxon>Polystomatidea</taxon>
        <taxon>Polystomatidae</taxon>
        <taxon>Protopolystoma</taxon>
    </lineage>
</organism>
<dbReference type="Proteomes" id="UP000784294">
    <property type="component" value="Unassembled WGS sequence"/>
</dbReference>
<evidence type="ECO:0000256" key="1">
    <source>
        <dbReference type="SAM" id="MobiDB-lite"/>
    </source>
</evidence>
<proteinExistence type="predicted"/>
<evidence type="ECO:0000313" key="2">
    <source>
        <dbReference type="EMBL" id="VEL26411.1"/>
    </source>
</evidence>
<feature type="region of interest" description="Disordered" evidence="1">
    <location>
        <begin position="1"/>
        <end position="32"/>
    </location>
</feature>
<keyword evidence="3" id="KW-1185">Reference proteome</keyword>
<name>A0A3S5AKY4_9PLAT</name>
<protein>
    <submittedName>
        <fullName evidence="2">Uncharacterized protein</fullName>
    </submittedName>
</protein>
<gene>
    <name evidence="2" type="ORF">PXEA_LOCUS19851</name>
</gene>
<accession>A0A3S5AKY4</accession>
<sequence>MARLTDDADYDAGETSENVSSSLSDAGNQDNYYGRRLRTPCVLHSLPEHKTKLQQRGQPTSRRYFCCPNYFEPSMLVSCIGGHIQAHGHAETDTRILRG</sequence>
<comment type="caution">
    <text evidence="2">The sequence shown here is derived from an EMBL/GenBank/DDBJ whole genome shotgun (WGS) entry which is preliminary data.</text>
</comment>
<dbReference type="AlphaFoldDB" id="A0A3S5AKY4"/>
<evidence type="ECO:0000313" key="3">
    <source>
        <dbReference type="Proteomes" id="UP000784294"/>
    </source>
</evidence>
<reference evidence="2" key="1">
    <citation type="submission" date="2018-11" db="EMBL/GenBank/DDBJ databases">
        <authorList>
            <consortium name="Pathogen Informatics"/>
        </authorList>
    </citation>
    <scope>NUCLEOTIDE SEQUENCE</scope>
</reference>
<dbReference type="EMBL" id="CAAALY010080068">
    <property type="protein sequence ID" value="VEL26411.1"/>
    <property type="molecule type" value="Genomic_DNA"/>
</dbReference>
<feature type="compositionally biased region" description="Polar residues" evidence="1">
    <location>
        <begin position="15"/>
        <end position="31"/>
    </location>
</feature>